<protein>
    <submittedName>
        <fullName evidence="2">Uncharacterized protein</fullName>
    </submittedName>
</protein>
<feature type="compositionally biased region" description="Pro residues" evidence="1">
    <location>
        <begin position="266"/>
        <end position="276"/>
    </location>
</feature>
<evidence type="ECO:0000256" key="1">
    <source>
        <dbReference type="SAM" id="MobiDB-lite"/>
    </source>
</evidence>
<organism evidence="2">
    <name type="scientific">candidate division TA06 bacterium ADurb.Bin417</name>
    <dbReference type="NCBI Taxonomy" id="1852828"/>
    <lineage>
        <taxon>Bacteria</taxon>
        <taxon>Bacteria division TA06</taxon>
    </lineage>
</organism>
<feature type="region of interest" description="Disordered" evidence="1">
    <location>
        <begin position="1"/>
        <end position="79"/>
    </location>
</feature>
<sequence length="467" mass="50366">MAGQPFPENRFKEPPEFAVGRTGRRAEKFQGFGKTGQQVEAAVGPGRLAAGQHRLDAADEAMVSGGRKRDADPDQGRNQDFVVEDGREADPGLDHFQAGQVESFRGGVVKTGAQVGIGRLDQPGRFQAKVAQLVDGVAAGRRESADADVLDLAEPVQLHPEMAKKIEGRRPGDPAGPEIAPVEGVKILVKSPQGHVLTSLGGKGQMREPDQLQRLVEAPGRRPGDPIQAGGQLTPAGTSGFAREAPGQSGEGLQGDDGRFEKIPGRPRPAPVPFPAGPGRQPGNAKPEQVRVMGQGVVETGPEVPLPPFLMLGQDRLVLGAPDAFRKFFRKEKTGIAGQPLARLEGRRQVGQHRGEGPGPENRLRLPGRSAVSQDAPVRTQVEFAAAASSGAPTQFFPVLPFRHRFKIVFSCRSGPVVLTFRRRAGRGCGCRRPSAWRWRRLRRFPGRRPSRPGRSRSPRRRRPAEA</sequence>
<accession>A0A1V5MCS4</accession>
<feature type="region of interest" description="Disordered" evidence="1">
    <location>
        <begin position="348"/>
        <end position="372"/>
    </location>
</feature>
<evidence type="ECO:0000313" key="2">
    <source>
        <dbReference type="EMBL" id="OPZ90621.1"/>
    </source>
</evidence>
<dbReference type="EMBL" id="MWAK01000243">
    <property type="protein sequence ID" value="OPZ90621.1"/>
    <property type="molecule type" value="Genomic_DNA"/>
</dbReference>
<gene>
    <name evidence="2" type="ORF">BWY73_01279</name>
</gene>
<comment type="caution">
    <text evidence="2">The sequence shown here is derived from an EMBL/GenBank/DDBJ whole genome shotgun (WGS) entry which is preliminary data.</text>
</comment>
<feature type="region of interest" description="Disordered" evidence="1">
    <location>
        <begin position="218"/>
        <end position="288"/>
    </location>
</feature>
<dbReference type="Proteomes" id="UP000485484">
    <property type="component" value="Unassembled WGS sequence"/>
</dbReference>
<feature type="region of interest" description="Disordered" evidence="1">
    <location>
        <begin position="446"/>
        <end position="467"/>
    </location>
</feature>
<name>A0A1V5MCS4_UNCT6</name>
<reference evidence="2" key="1">
    <citation type="submission" date="2017-02" db="EMBL/GenBank/DDBJ databases">
        <title>Delving into the versatile metabolic prowess of the omnipresent phylum Bacteroidetes.</title>
        <authorList>
            <person name="Nobu M.K."/>
            <person name="Mei R."/>
            <person name="Narihiro T."/>
            <person name="Kuroda K."/>
            <person name="Liu W.-T."/>
        </authorList>
    </citation>
    <scope>NUCLEOTIDE SEQUENCE</scope>
    <source>
        <strain evidence="2">ADurb.Bin417</strain>
    </source>
</reference>
<proteinExistence type="predicted"/>
<dbReference type="AlphaFoldDB" id="A0A1V5MCS4"/>
<feature type="compositionally biased region" description="Basic and acidic residues" evidence="1">
    <location>
        <begin position="67"/>
        <end position="77"/>
    </location>
</feature>